<evidence type="ECO:0000313" key="1">
    <source>
        <dbReference type="EMBL" id="TKX29493.1"/>
    </source>
</evidence>
<dbReference type="AlphaFoldDB" id="A0A4U7BDC5"/>
<organism evidence="1 2">
    <name type="scientific">Campylobacter estrildidarum</name>
    <dbReference type="NCBI Taxonomy" id="2510189"/>
    <lineage>
        <taxon>Bacteria</taxon>
        <taxon>Pseudomonadati</taxon>
        <taxon>Campylobacterota</taxon>
        <taxon>Epsilonproteobacteria</taxon>
        <taxon>Campylobacterales</taxon>
        <taxon>Campylobacteraceae</taxon>
        <taxon>Campylobacter</taxon>
    </lineage>
</organism>
<sequence>MSTRECALKNFKLLLEDILNDKNGFYRYKNGKLNISKISRVSGLSWNFLKRELYIRGLL</sequence>
<dbReference type="RefSeq" id="WP_137621117.1">
    <property type="nucleotide sequence ID" value="NZ_NXLZ01000013.1"/>
</dbReference>
<name>A0A4U7BDC5_9BACT</name>
<dbReference type="OrthoDB" id="9855912at2"/>
<keyword evidence="2" id="KW-1185">Reference proteome</keyword>
<dbReference type="Proteomes" id="UP000308838">
    <property type="component" value="Unassembled WGS sequence"/>
</dbReference>
<gene>
    <name evidence="1" type="ORF">CQA69_07270</name>
</gene>
<protein>
    <submittedName>
        <fullName evidence="1">Uncharacterized protein</fullName>
    </submittedName>
</protein>
<reference evidence="1 2" key="1">
    <citation type="submission" date="2018-05" db="EMBL/GenBank/DDBJ databases">
        <title>Novel Campyloabacter and Helicobacter Species and Strains.</title>
        <authorList>
            <person name="Mannion A.J."/>
            <person name="Shen Z."/>
            <person name="Fox J.G."/>
        </authorList>
    </citation>
    <scope>NUCLEOTIDE SEQUENCE [LARGE SCALE GENOMIC DNA]</scope>
    <source>
        <strain evidence="2">MIT17-664</strain>
    </source>
</reference>
<dbReference type="EMBL" id="NXLZ01000013">
    <property type="protein sequence ID" value="TKX29493.1"/>
    <property type="molecule type" value="Genomic_DNA"/>
</dbReference>
<comment type="caution">
    <text evidence="1">The sequence shown here is derived from an EMBL/GenBank/DDBJ whole genome shotgun (WGS) entry which is preliminary data.</text>
</comment>
<proteinExistence type="predicted"/>
<accession>A0A4U7BDC5</accession>
<evidence type="ECO:0000313" key="2">
    <source>
        <dbReference type="Proteomes" id="UP000308838"/>
    </source>
</evidence>